<keyword evidence="2" id="KW-1185">Reference proteome</keyword>
<dbReference type="EMBL" id="MU267597">
    <property type="protein sequence ID" value="KAH7915700.1"/>
    <property type="molecule type" value="Genomic_DNA"/>
</dbReference>
<dbReference type="Proteomes" id="UP000790377">
    <property type="component" value="Unassembled WGS sequence"/>
</dbReference>
<name>A0ACB8AQU3_9AGAM</name>
<proteinExistence type="predicted"/>
<evidence type="ECO:0000313" key="1">
    <source>
        <dbReference type="EMBL" id="KAH7915700.1"/>
    </source>
</evidence>
<comment type="caution">
    <text evidence="1">The sequence shown here is derived from an EMBL/GenBank/DDBJ whole genome shotgun (WGS) entry which is preliminary data.</text>
</comment>
<sequence length="1415" mass="156430">MDPSMAVPEYDERHPLLSLLSACFWVILWLLSWAKALIAFATITIPRFIYFVLSYSMTLTLNFWSFAIIFFLSAVALNYWIRFRYLNTYSQLKEPPLVKPDVNELHPDVNSTDPPPAFHNYLDDFLQAVRVFGFLEKPVFHELARHLQTRRLIAGDSISLDQDRNFYCVVDGMVQVYARNGQSTRQNGSWDEDDMNGYQLINEVGSGGTLSSLFSILSLFTEDVKISWKEDGQSDAASEHPATQLSNPPRSRTLRANSDISRLDLDRSSPIPRARNRGSSISSSGSTVHPTGTTSPPAGATSPRFDDLATPSTVYTPSFVRTDSSPASQLHHGIVARATEDSTLAVIPAEAFRRVTKKFPKATGHIVQVILTRFSRVTFNAAHKYLGLTTEVLRTEKAINEIACHPLPASFYEGGGLQYLRQRFDDVKVQETDSESDYFSHTASPIISSTKVQENSPAVLSRESLVESPLPIRNLPIRIPTSRYQVQAGDLHTSASHGEVYRSLTRSYSILNTPRPNPSKSPLFGSRLPSDEFDLREEVMSCIAKSIGLIQPPMSGNESIEASPGLPAFDAARSSNGMYPSPFGSLSLLDTADDGASSITGTSSSNTAGYMSGLDNEVEILFFSAGSTLAKSGERNIGLFYVIEGFLDILLPLDEPRSSPLQPKSAGSDTDSLFSVDHKKEPEKQESRKLLFTVKPGGIAGYLASLCNIPSYVDIQAKTDTYVGFLPSHALERLLEKRPIVQLTLAKRLISLLSPLVLQIDASLDWMQVNAGQVLWRPEDVSDSFYIVINGRLRAISEADGKVTITGEYGQGDTVGELDVITSSPRRTTVHAIRDSELIRMPQTLFNAISSRNPQTTAQLLRMIASRVRDEVDASSNVQSRNTASELGRNNTNLKTVAVLPVSRNVPIDAFARKLKAALEGIGARTSYLNQASVSGHLGRHAFSRMGKLKAAAWLADEEQRYRTVLYVADSPVNSPWTQTCIRQADFVMVVGMGDDPSIGEYERLLLSMKTTARKELVLLHPDRSVVPGSTREWLKNRPWVHQHIHVELPGLVLPISKVTSIPQDPGAVTAFKNLKDKVQSGIQKYRGGPAQSRPQRQPHVGDFSRLARRLCGKSVGLVLGGGGARGLSHLGVIRALDEQGVPIDYIGGTSIGALIGGLYARECDIILSASRAKQFSARMSNIWRMLSDVTYPLVAYTTGHEFNRTIYKAFYDLHIEDMWLPYFCNTTNINTSRMEIHETGYAWRFVRASMTLVGLLPPLCDNGSMLVSTMFSMGASVVFASDVGSVDDNSPRNFGDSVSGWWLMINRWNPFSNARMVPAITEIQSRLAYVSSVQTLEEAKVARGCLYMQMPVHEYGTLQFGKFDEIERKGYHATLELLEKWEDEGKLPFPNAEGQNSGRSKSTRKGKSARRNSV</sequence>
<organism evidence="1 2">
    <name type="scientific">Hygrophoropsis aurantiaca</name>
    <dbReference type="NCBI Taxonomy" id="72124"/>
    <lineage>
        <taxon>Eukaryota</taxon>
        <taxon>Fungi</taxon>
        <taxon>Dikarya</taxon>
        <taxon>Basidiomycota</taxon>
        <taxon>Agaricomycotina</taxon>
        <taxon>Agaricomycetes</taxon>
        <taxon>Agaricomycetidae</taxon>
        <taxon>Boletales</taxon>
        <taxon>Coniophorineae</taxon>
        <taxon>Hygrophoropsidaceae</taxon>
        <taxon>Hygrophoropsis</taxon>
    </lineage>
</organism>
<reference evidence="1" key="1">
    <citation type="journal article" date="2021" name="New Phytol.">
        <title>Evolutionary innovations through gain and loss of genes in the ectomycorrhizal Boletales.</title>
        <authorList>
            <person name="Wu G."/>
            <person name="Miyauchi S."/>
            <person name="Morin E."/>
            <person name="Kuo A."/>
            <person name="Drula E."/>
            <person name="Varga T."/>
            <person name="Kohler A."/>
            <person name="Feng B."/>
            <person name="Cao Y."/>
            <person name="Lipzen A."/>
            <person name="Daum C."/>
            <person name="Hundley H."/>
            <person name="Pangilinan J."/>
            <person name="Johnson J."/>
            <person name="Barry K."/>
            <person name="LaButti K."/>
            <person name="Ng V."/>
            <person name="Ahrendt S."/>
            <person name="Min B."/>
            <person name="Choi I.G."/>
            <person name="Park H."/>
            <person name="Plett J.M."/>
            <person name="Magnuson J."/>
            <person name="Spatafora J.W."/>
            <person name="Nagy L.G."/>
            <person name="Henrissat B."/>
            <person name="Grigoriev I.V."/>
            <person name="Yang Z.L."/>
            <person name="Xu J."/>
            <person name="Martin F.M."/>
        </authorList>
    </citation>
    <scope>NUCLEOTIDE SEQUENCE</scope>
    <source>
        <strain evidence="1">ATCC 28755</strain>
    </source>
</reference>
<gene>
    <name evidence="1" type="ORF">BJ138DRAFT_1132447</name>
</gene>
<evidence type="ECO:0000313" key="2">
    <source>
        <dbReference type="Proteomes" id="UP000790377"/>
    </source>
</evidence>
<protein>
    <submittedName>
        <fullName evidence="1">Uncharacterized protein</fullName>
    </submittedName>
</protein>
<accession>A0ACB8AQU3</accession>